<comment type="caution">
    <text evidence="3">The sequence shown here is derived from an EMBL/GenBank/DDBJ whole genome shotgun (WGS) entry which is preliminary data.</text>
</comment>
<sequence length="426" mass="43556">MTDGMNVGKSNFGAFFKNWGGAGTAGPAPATPPEVPAPQPVPVAPVQPGPAAPVVPTGGVEVPSFPQPGAAAAPVQVPPVLEEPVLLAAPAPTNPVPPAPAAPPAAAPEFVTPAPEAPSPVEEQGGSEDEEDETEDTDEEVEEIEEEESSEATTPETAEGEASTVPDAVDAPELPAPSGEVFGHLTSLMSPGSALAFTLSLGEDGRLTAQVKPLHLPGLRELTLTGMVEEFDSAELLYALREYRPAVQGSLREQARSQAKATQTKAATPPTPSPAPTPASDRHKGKLKIKVDVPGAAIKANLGGHGTTVQIGDNDLAPGRYTVEASAEGYKTAKQTVKVERGKTTELAFTLGGSLEVQAPGGAAVTVFDSAGNAVNPAGPLPEGMYKVLVEAEHKKPFTWHATVKAGPPTKVTAMLDDAPPTLFGS</sequence>
<gene>
    <name evidence="3" type="ORF">Dalu01_03215</name>
</gene>
<reference evidence="3 4" key="1">
    <citation type="submission" date="2024-02" db="EMBL/GenBank/DDBJ databases">
        <title>Deinococcus aluminii NBRC 112889.</title>
        <authorList>
            <person name="Ichikawa N."/>
            <person name="Katano-Makiyama Y."/>
            <person name="Hidaka K."/>
        </authorList>
    </citation>
    <scope>NUCLEOTIDE SEQUENCE [LARGE SCALE GENOMIC DNA]</scope>
    <source>
        <strain evidence="3 4">NBRC 112889</strain>
    </source>
</reference>
<keyword evidence="4" id="KW-1185">Reference proteome</keyword>
<accession>A0ABP9XIN8</accession>
<feature type="region of interest" description="Disordered" evidence="1">
    <location>
        <begin position="249"/>
        <end position="285"/>
    </location>
</feature>
<proteinExistence type="predicted"/>
<dbReference type="SUPFAM" id="SSF49452">
    <property type="entry name" value="Starch-binding domain-like"/>
    <property type="match status" value="1"/>
</dbReference>
<feature type="compositionally biased region" description="Pro residues" evidence="1">
    <location>
        <begin position="96"/>
        <end position="106"/>
    </location>
</feature>
<dbReference type="RefSeq" id="WP_345456950.1">
    <property type="nucleotide sequence ID" value="NZ_BAABRV010000010.1"/>
</dbReference>
<dbReference type="EMBL" id="BAABRV010000010">
    <property type="protein sequence ID" value="GAA5534801.1"/>
    <property type="molecule type" value="Genomic_DNA"/>
</dbReference>
<feature type="compositionally biased region" description="Low complexity" evidence="1">
    <location>
        <begin position="257"/>
        <end position="268"/>
    </location>
</feature>
<organism evidence="3 4">
    <name type="scientific">Deinococcus aluminii</name>
    <dbReference type="NCBI Taxonomy" id="1656885"/>
    <lineage>
        <taxon>Bacteria</taxon>
        <taxon>Thermotogati</taxon>
        <taxon>Deinococcota</taxon>
        <taxon>Deinococci</taxon>
        <taxon>Deinococcales</taxon>
        <taxon>Deinococcaceae</taxon>
        <taxon>Deinococcus</taxon>
    </lineage>
</organism>
<evidence type="ECO:0000313" key="4">
    <source>
        <dbReference type="Proteomes" id="UP001404956"/>
    </source>
</evidence>
<feature type="domain" description="PEGA" evidence="2">
    <location>
        <begin position="314"/>
        <end position="351"/>
    </location>
</feature>
<evidence type="ECO:0000256" key="1">
    <source>
        <dbReference type="SAM" id="MobiDB-lite"/>
    </source>
</evidence>
<dbReference type="InterPro" id="IPR013784">
    <property type="entry name" value="Carb-bd-like_fold"/>
</dbReference>
<dbReference type="Gene3D" id="2.60.40.1120">
    <property type="entry name" value="Carboxypeptidase-like, regulatory domain"/>
    <property type="match status" value="1"/>
</dbReference>
<feature type="region of interest" description="Disordered" evidence="1">
    <location>
        <begin position="20"/>
        <end position="44"/>
    </location>
</feature>
<feature type="compositionally biased region" description="Acidic residues" evidence="1">
    <location>
        <begin position="125"/>
        <end position="150"/>
    </location>
</feature>
<feature type="region of interest" description="Disordered" evidence="1">
    <location>
        <begin position="96"/>
        <end position="178"/>
    </location>
</feature>
<dbReference type="InterPro" id="IPR013229">
    <property type="entry name" value="PEGA"/>
</dbReference>
<protein>
    <recommendedName>
        <fullName evidence="2">PEGA domain-containing protein</fullName>
    </recommendedName>
</protein>
<feature type="compositionally biased region" description="Low complexity" evidence="1">
    <location>
        <begin position="151"/>
        <end position="164"/>
    </location>
</feature>
<feature type="compositionally biased region" description="Pro residues" evidence="1">
    <location>
        <begin position="29"/>
        <end position="44"/>
    </location>
</feature>
<evidence type="ECO:0000313" key="3">
    <source>
        <dbReference type="EMBL" id="GAA5534801.1"/>
    </source>
</evidence>
<dbReference type="Proteomes" id="UP001404956">
    <property type="component" value="Unassembled WGS sequence"/>
</dbReference>
<evidence type="ECO:0000259" key="2">
    <source>
        <dbReference type="Pfam" id="PF08308"/>
    </source>
</evidence>
<name>A0ABP9XIN8_9DEIO</name>
<dbReference type="Pfam" id="PF08308">
    <property type="entry name" value="PEGA"/>
    <property type="match status" value="1"/>
</dbReference>